<gene>
    <name evidence="2" type="ORF">JOE69_002878</name>
</gene>
<reference evidence="2 3" key="1">
    <citation type="submission" date="2023-07" db="EMBL/GenBank/DDBJ databases">
        <title>Sequencing the genomes of 1000 actinobacteria strains.</title>
        <authorList>
            <person name="Klenk H.-P."/>
        </authorList>
    </citation>
    <scope>NUCLEOTIDE SEQUENCE [LARGE SCALE GENOMIC DNA]</scope>
    <source>
        <strain evidence="2 3">DSM 14555</strain>
    </source>
</reference>
<name>A0ABU1JET3_9MICC</name>
<evidence type="ECO:0000256" key="1">
    <source>
        <dbReference type="SAM" id="MobiDB-lite"/>
    </source>
</evidence>
<keyword evidence="3" id="KW-1185">Reference proteome</keyword>
<feature type="region of interest" description="Disordered" evidence="1">
    <location>
        <begin position="1"/>
        <end position="20"/>
    </location>
</feature>
<accession>A0ABU1JET3</accession>
<comment type="caution">
    <text evidence="2">The sequence shown here is derived from an EMBL/GenBank/DDBJ whole genome shotgun (WGS) entry which is preliminary data.</text>
</comment>
<sequence>MPKHTRLSRHGHGLNPLRLTGSDLGKQITATGFIGTEGDNPANIPWGSITGTLDRYTFAESSKNYGTILYLVVSSVPVTLIRVEP</sequence>
<organism evidence="2 3">
    <name type="scientific">Arthrobacter russicus</name>
    <dbReference type="NCBI Taxonomy" id="172040"/>
    <lineage>
        <taxon>Bacteria</taxon>
        <taxon>Bacillati</taxon>
        <taxon>Actinomycetota</taxon>
        <taxon>Actinomycetes</taxon>
        <taxon>Micrococcales</taxon>
        <taxon>Micrococcaceae</taxon>
        <taxon>Arthrobacter</taxon>
    </lineage>
</organism>
<evidence type="ECO:0000313" key="2">
    <source>
        <dbReference type="EMBL" id="MDR6270640.1"/>
    </source>
</evidence>
<feature type="compositionally biased region" description="Basic residues" evidence="1">
    <location>
        <begin position="1"/>
        <end position="12"/>
    </location>
</feature>
<evidence type="ECO:0000313" key="3">
    <source>
        <dbReference type="Proteomes" id="UP001185069"/>
    </source>
</evidence>
<proteinExistence type="predicted"/>
<protein>
    <submittedName>
        <fullName evidence="2">Uncharacterized protein</fullName>
    </submittedName>
</protein>
<dbReference type="RefSeq" id="WP_309799836.1">
    <property type="nucleotide sequence ID" value="NZ_BAAAHY010000004.1"/>
</dbReference>
<dbReference type="Proteomes" id="UP001185069">
    <property type="component" value="Unassembled WGS sequence"/>
</dbReference>
<dbReference type="EMBL" id="JAVDQF010000001">
    <property type="protein sequence ID" value="MDR6270640.1"/>
    <property type="molecule type" value="Genomic_DNA"/>
</dbReference>